<gene>
    <name evidence="2" type="ORF">H9863_04825</name>
</gene>
<dbReference type="Pfam" id="PF16269">
    <property type="entry name" value="DUF4922"/>
    <property type="match status" value="1"/>
</dbReference>
<dbReference type="Proteomes" id="UP000824202">
    <property type="component" value="Unassembled WGS sequence"/>
</dbReference>
<reference evidence="2" key="1">
    <citation type="journal article" date="2021" name="PeerJ">
        <title>Extensive microbial diversity within the chicken gut microbiome revealed by metagenomics and culture.</title>
        <authorList>
            <person name="Gilroy R."/>
            <person name="Ravi A."/>
            <person name="Getino M."/>
            <person name="Pursley I."/>
            <person name="Horton D.L."/>
            <person name="Alikhan N.F."/>
            <person name="Baker D."/>
            <person name="Gharbi K."/>
            <person name="Hall N."/>
            <person name="Watson M."/>
            <person name="Adriaenssens E.M."/>
            <person name="Foster-Nyarko E."/>
            <person name="Jarju S."/>
            <person name="Secka A."/>
            <person name="Antonio M."/>
            <person name="Oren A."/>
            <person name="Chaudhuri R.R."/>
            <person name="La Ragione R."/>
            <person name="Hildebrand F."/>
            <person name="Pallen M.J."/>
        </authorList>
    </citation>
    <scope>NUCLEOTIDE SEQUENCE</scope>
    <source>
        <strain evidence="2">23274</strain>
    </source>
</reference>
<evidence type="ECO:0000259" key="1">
    <source>
        <dbReference type="Pfam" id="PF16269"/>
    </source>
</evidence>
<feature type="domain" description="DUF4922" evidence="1">
    <location>
        <begin position="12"/>
        <end position="150"/>
    </location>
</feature>
<reference evidence="2" key="2">
    <citation type="submission" date="2021-04" db="EMBL/GenBank/DDBJ databases">
        <authorList>
            <person name="Gilroy R."/>
        </authorList>
    </citation>
    <scope>NUCLEOTIDE SEQUENCE</scope>
    <source>
        <strain evidence="2">23274</strain>
    </source>
</reference>
<proteinExistence type="predicted"/>
<dbReference type="EMBL" id="DXFT01000094">
    <property type="protein sequence ID" value="HIX03426.1"/>
    <property type="molecule type" value="Genomic_DNA"/>
</dbReference>
<protein>
    <submittedName>
        <fullName evidence="2">DUF4922 domain-containing protein</fullName>
    </submittedName>
</protein>
<name>A0A9D1UZL3_9BACT</name>
<feature type="non-terminal residue" evidence="2">
    <location>
        <position position="150"/>
    </location>
</feature>
<evidence type="ECO:0000313" key="3">
    <source>
        <dbReference type="Proteomes" id="UP000824202"/>
    </source>
</evidence>
<dbReference type="AlphaFoldDB" id="A0A9D1UZL3"/>
<sequence>MTTDKQQVLERLYTRQLVNFPLARDNFKALEQVVCKTFQEEGFRLRIQHNPARIISTNAKTDTASLQNRPCFLCPSGMPEAQKGIPYGADYHIYINPYPIFPRHFIISSNRHIPQRIVGRFGDMLDLADDFRNNTVFYNGPASGASAPDH</sequence>
<evidence type="ECO:0000313" key="2">
    <source>
        <dbReference type="EMBL" id="HIX03426.1"/>
    </source>
</evidence>
<organism evidence="2 3">
    <name type="scientific">Candidatus Odoribacter faecigallinarum</name>
    <dbReference type="NCBI Taxonomy" id="2838706"/>
    <lineage>
        <taxon>Bacteria</taxon>
        <taxon>Pseudomonadati</taxon>
        <taxon>Bacteroidota</taxon>
        <taxon>Bacteroidia</taxon>
        <taxon>Bacteroidales</taxon>
        <taxon>Odoribacteraceae</taxon>
        <taxon>Odoribacter</taxon>
    </lineage>
</organism>
<comment type="caution">
    <text evidence="2">The sequence shown here is derived from an EMBL/GenBank/DDBJ whole genome shotgun (WGS) entry which is preliminary data.</text>
</comment>
<dbReference type="InterPro" id="IPR046320">
    <property type="entry name" value="DUF4922"/>
</dbReference>
<accession>A0A9D1UZL3</accession>